<dbReference type="Gene3D" id="2.40.50.770">
    <property type="entry name" value="RecQ-mediated genome instability protein Rmi1, C-terminal domain"/>
    <property type="match status" value="1"/>
</dbReference>
<dbReference type="FunFam" id="2.40.50.770:FF:000004">
    <property type="entry name" value="RecQ-mediated instability protein (DUF1767)"/>
    <property type="match status" value="1"/>
</dbReference>
<feature type="region of interest" description="Disordered" evidence="4">
    <location>
        <begin position="311"/>
        <end position="531"/>
    </location>
</feature>
<comment type="similarity">
    <text evidence="1">Belongs to the RMI1 family.</text>
</comment>
<sequence>MTPPRRRHLRMVSSSSDEDDQPPPPQQPLHHHQVEESDANNISIDLQTNTINFESVNLNSTNPNPNLPQIIPVDVSDDDEFIDVSDNLSPPSPLAQNDSTPVEVFDCAISGYLGGLGLRVKREWLDSCIRGLESAVSGFFRLDDVAKAKLCFEQVLYADMNFVGAGVLPQNVADMHLVDLAGPFVLQVDEIVNISRPLKGRYQNASSGHKRCLKLSMTDGVQRVFGMEYRPIKNLEVLAPAGMKVVVCNVNVRHGILMLVPEVLDVLGGQVEELDAARQRLVQEVNKPARGKRTKSGVVLPLETRATCAAWPPPNVVNAPSQTNIPTPHTARPFQADAQGNTPENVSISQQTRGESTFPNQRQHHEASFNQRTREESNTPKIMSFNQQTRGESTFPNQRQHDEASFNQRTREESNTPKNVSINQKTRGESTFPNQRQHHEASFNQRTREESNTPKNVSINQQTREESTFPNQRQHHEASMNQQTREESNTPNNMSSNQQTREESTFPNQRQHHEASINQQSREESTAPIQRQHQEVNNLSTDFSSLDDIEMVEVEHLPILTGDEETPFTYLASLSTKWAAMKGRIPNVQGKIKCFMTGVKSFQFRNRTRYELHAYVDDGSLISEILISHDVVQQGIGHSPEEVNAAYRSPDQKIVNEMKDTLLQYQHFLFNFEGTIVVHISEASPLPVAIELNQGCSVSDAWGLLRRLRSPRSVHQPDAINISP</sequence>
<evidence type="ECO:0000313" key="7">
    <source>
        <dbReference type="EMBL" id="KAK1359581.1"/>
    </source>
</evidence>
<feature type="compositionally biased region" description="Basic residues" evidence="4">
    <location>
        <begin position="1"/>
        <end position="10"/>
    </location>
</feature>
<evidence type="ECO:0000256" key="2">
    <source>
        <dbReference type="ARBA" id="ARBA00018987"/>
    </source>
</evidence>
<dbReference type="InterPro" id="IPR032199">
    <property type="entry name" value="RMI1_C"/>
</dbReference>
<feature type="domain" description="RecQ-mediated genome instability protein 1 C-terminal OB-fold" evidence="6">
    <location>
        <begin position="565"/>
        <end position="708"/>
    </location>
</feature>
<dbReference type="SMART" id="SM01161">
    <property type="entry name" value="DUF1767"/>
    <property type="match status" value="1"/>
</dbReference>
<dbReference type="Pfam" id="PF16099">
    <property type="entry name" value="RMI1_C"/>
    <property type="match status" value="1"/>
</dbReference>
<dbReference type="AlphaFoldDB" id="A0AAD8M3M0"/>
<comment type="caution">
    <text evidence="7">The sequence shown here is derived from an EMBL/GenBank/DDBJ whole genome shotgun (WGS) entry which is preliminary data.</text>
</comment>
<protein>
    <recommendedName>
        <fullName evidence="2">RecQ-mediated genome instability protein 1</fullName>
    </recommendedName>
    <alternativeName>
        <fullName evidence="3">BLM-associated protein of 75 kDa homolog</fullName>
    </alternativeName>
</protein>
<feature type="region of interest" description="Disordered" evidence="4">
    <location>
        <begin position="1"/>
        <end position="36"/>
    </location>
</feature>
<feature type="compositionally biased region" description="Basic and acidic residues" evidence="4">
    <location>
        <begin position="399"/>
        <end position="415"/>
    </location>
</feature>
<evidence type="ECO:0000256" key="4">
    <source>
        <dbReference type="SAM" id="MobiDB-lite"/>
    </source>
</evidence>
<dbReference type="GO" id="GO:0000166">
    <property type="term" value="F:nucleotide binding"/>
    <property type="evidence" value="ECO:0007669"/>
    <property type="project" value="InterPro"/>
</dbReference>
<feature type="compositionally biased region" description="Polar residues" evidence="4">
    <location>
        <begin position="416"/>
        <end position="435"/>
    </location>
</feature>
<feature type="compositionally biased region" description="Polar residues" evidence="4">
    <location>
        <begin position="379"/>
        <end position="398"/>
    </location>
</feature>
<dbReference type="EMBL" id="JAUIZM010000010">
    <property type="protein sequence ID" value="KAK1359581.1"/>
    <property type="molecule type" value="Genomic_DNA"/>
</dbReference>
<feature type="compositionally biased region" description="Polar residues" evidence="4">
    <location>
        <begin position="453"/>
        <end position="472"/>
    </location>
</feature>
<evidence type="ECO:0000313" key="8">
    <source>
        <dbReference type="Proteomes" id="UP001237642"/>
    </source>
</evidence>
<dbReference type="GO" id="GO:0016604">
    <property type="term" value="C:nuclear body"/>
    <property type="evidence" value="ECO:0007669"/>
    <property type="project" value="TreeGrafter"/>
</dbReference>
<reference evidence="7" key="2">
    <citation type="submission" date="2023-05" db="EMBL/GenBank/DDBJ databases">
        <authorList>
            <person name="Schelkunov M.I."/>
        </authorList>
    </citation>
    <scope>NUCLEOTIDE SEQUENCE</scope>
    <source>
        <strain evidence="7">Hsosn_3</strain>
        <tissue evidence="7">Leaf</tissue>
    </source>
</reference>
<organism evidence="7 8">
    <name type="scientific">Heracleum sosnowskyi</name>
    <dbReference type="NCBI Taxonomy" id="360622"/>
    <lineage>
        <taxon>Eukaryota</taxon>
        <taxon>Viridiplantae</taxon>
        <taxon>Streptophyta</taxon>
        <taxon>Embryophyta</taxon>
        <taxon>Tracheophyta</taxon>
        <taxon>Spermatophyta</taxon>
        <taxon>Magnoliopsida</taxon>
        <taxon>eudicotyledons</taxon>
        <taxon>Gunneridae</taxon>
        <taxon>Pentapetalae</taxon>
        <taxon>asterids</taxon>
        <taxon>campanulids</taxon>
        <taxon>Apiales</taxon>
        <taxon>Apiaceae</taxon>
        <taxon>Apioideae</taxon>
        <taxon>apioid superclade</taxon>
        <taxon>Tordylieae</taxon>
        <taxon>Tordyliinae</taxon>
        <taxon>Heracleum</taxon>
    </lineage>
</organism>
<evidence type="ECO:0000259" key="6">
    <source>
        <dbReference type="Pfam" id="PF16099"/>
    </source>
</evidence>
<feature type="compositionally biased region" description="Basic and acidic residues" evidence="4">
    <location>
        <begin position="474"/>
        <end position="488"/>
    </location>
</feature>
<dbReference type="PANTHER" id="PTHR14790">
    <property type="entry name" value="RECQ-MEDIATED GENOME INSTABILITY PROTEIN 1 RMI1"/>
    <property type="match status" value="1"/>
</dbReference>
<feature type="compositionally biased region" description="Basic and acidic residues" evidence="4">
    <location>
        <begin position="363"/>
        <end position="378"/>
    </location>
</feature>
<proteinExistence type="inferred from homology"/>
<feature type="domain" description="RecQ mediated genome instability protein 1 OB-fold" evidence="5">
    <location>
        <begin position="168"/>
        <end position="279"/>
    </location>
</feature>
<evidence type="ECO:0000256" key="1">
    <source>
        <dbReference type="ARBA" id="ARBA00006395"/>
    </source>
</evidence>
<feature type="compositionally biased region" description="Basic and acidic residues" evidence="4">
    <location>
        <begin position="511"/>
        <end position="525"/>
    </location>
</feature>
<dbReference type="GO" id="GO:0031422">
    <property type="term" value="C:RecQ family helicase-topoisomerase III complex"/>
    <property type="evidence" value="ECO:0007669"/>
    <property type="project" value="TreeGrafter"/>
</dbReference>
<gene>
    <name evidence="7" type="ORF">POM88_044055</name>
</gene>
<dbReference type="InterPro" id="IPR042470">
    <property type="entry name" value="RMI1_N_C_sf"/>
</dbReference>
<dbReference type="InterPro" id="IPR013894">
    <property type="entry name" value="RMI1_OB"/>
</dbReference>
<keyword evidence="8" id="KW-1185">Reference proteome</keyword>
<accession>A0AAD8M3M0</accession>
<feature type="compositionally biased region" description="Basic and acidic residues" evidence="4">
    <location>
        <begin position="437"/>
        <end position="452"/>
    </location>
</feature>
<dbReference type="PANTHER" id="PTHR14790:SF15">
    <property type="entry name" value="RECQ-MEDIATED GENOME INSTABILITY PROTEIN 1"/>
    <property type="match status" value="1"/>
</dbReference>
<evidence type="ECO:0000256" key="3">
    <source>
        <dbReference type="ARBA" id="ARBA00077519"/>
    </source>
</evidence>
<dbReference type="GO" id="GO:0000712">
    <property type="term" value="P:resolution of meiotic recombination intermediates"/>
    <property type="evidence" value="ECO:0007669"/>
    <property type="project" value="TreeGrafter"/>
</dbReference>
<feature type="compositionally biased region" description="Polar residues" evidence="4">
    <location>
        <begin position="338"/>
        <end position="361"/>
    </location>
</feature>
<reference evidence="7" key="1">
    <citation type="submission" date="2023-02" db="EMBL/GenBank/DDBJ databases">
        <title>Genome of toxic invasive species Heracleum sosnowskyi carries increased number of genes despite the absence of recent whole-genome duplications.</title>
        <authorList>
            <person name="Schelkunov M."/>
            <person name="Shtratnikova V."/>
            <person name="Makarenko M."/>
            <person name="Klepikova A."/>
            <person name="Omelchenko D."/>
            <person name="Novikova G."/>
            <person name="Obukhova E."/>
            <person name="Bogdanov V."/>
            <person name="Penin A."/>
            <person name="Logacheva M."/>
        </authorList>
    </citation>
    <scope>NUCLEOTIDE SEQUENCE</scope>
    <source>
        <strain evidence="7">Hsosn_3</strain>
        <tissue evidence="7">Leaf</tissue>
    </source>
</reference>
<name>A0AAD8M3M0_9APIA</name>
<feature type="compositionally biased region" description="Polar residues" evidence="4">
    <location>
        <begin position="489"/>
        <end position="509"/>
    </location>
</feature>
<dbReference type="Proteomes" id="UP001237642">
    <property type="component" value="Unassembled WGS sequence"/>
</dbReference>
<evidence type="ECO:0000259" key="5">
    <source>
        <dbReference type="Pfam" id="PF08585"/>
    </source>
</evidence>
<dbReference type="GO" id="GO:0000724">
    <property type="term" value="P:double-strand break repair via homologous recombination"/>
    <property type="evidence" value="ECO:0007669"/>
    <property type="project" value="TreeGrafter"/>
</dbReference>
<dbReference type="Pfam" id="PF08585">
    <property type="entry name" value="RMI1_N_C"/>
    <property type="match status" value="1"/>
</dbReference>